<accession>L1KTR8</accession>
<keyword evidence="3" id="KW-1185">Reference proteome</keyword>
<comment type="caution">
    <text evidence="2">The sequence shown here is derived from an EMBL/GenBank/DDBJ whole genome shotgun (WGS) entry which is preliminary data.</text>
</comment>
<feature type="compositionally biased region" description="Basic and acidic residues" evidence="1">
    <location>
        <begin position="1"/>
        <end position="10"/>
    </location>
</feature>
<dbReference type="AlphaFoldDB" id="L1KTR8"/>
<organism evidence="2 3">
    <name type="scientific">Streptomyces ipomoeae 91-03</name>
    <dbReference type="NCBI Taxonomy" id="698759"/>
    <lineage>
        <taxon>Bacteria</taxon>
        <taxon>Bacillati</taxon>
        <taxon>Actinomycetota</taxon>
        <taxon>Actinomycetes</taxon>
        <taxon>Kitasatosporales</taxon>
        <taxon>Streptomycetaceae</taxon>
        <taxon>Streptomyces</taxon>
    </lineage>
</organism>
<dbReference type="Proteomes" id="UP000010411">
    <property type="component" value="Unassembled WGS sequence"/>
</dbReference>
<evidence type="ECO:0000313" key="3">
    <source>
        <dbReference type="Proteomes" id="UP000010411"/>
    </source>
</evidence>
<evidence type="ECO:0000256" key="1">
    <source>
        <dbReference type="SAM" id="MobiDB-lite"/>
    </source>
</evidence>
<dbReference type="OrthoDB" id="4337513at2"/>
<protein>
    <submittedName>
        <fullName evidence="2">Uncharacterized protein</fullName>
    </submittedName>
</protein>
<evidence type="ECO:0000313" key="2">
    <source>
        <dbReference type="EMBL" id="EKX63835.1"/>
    </source>
</evidence>
<dbReference type="RefSeq" id="WP_009323937.1">
    <property type="nucleotide sequence ID" value="NZ_AEJC01000406.1"/>
</dbReference>
<feature type="region of interest" description="Disordered" evidence="1">
    <location>
        <begin position="1"/>
        <end position="32"/>
    </location>
</feature>
<dbReference type="GeneID" id="301703419"/>
<dbReference type="EMBL" id="AEJC01000406">
    <property type="protein sequence ID" value="EKX63835.1"/>
    <property type="molecule type" value="Genomic_DNA"/>
</dbReference>
<sequence length="51" mass="5357">MKTDEPREPRQAAVAVDAGYGHGPGARSGDGATATVRVIPLWDRPRTGVRG</sequence>
<proteinExistence type="predicted"/>
<reference evidence="2 3" key="1">
    <citation type="submission" date="2012-11" db="EMBL/GenBank/DDBJ databases">
        <authorList>
            <person name="Huguet-Tapia J.C."/>
            <person name="Durkin A.S."/>
            <person name="Pettis G.S."/>
            <person name="Badger J.H."/>
        </authorList>
    </citation>
    <scope>NUCLEOTIDE SEQUENCE [LARGE SCALE GENOMIC DNA]</scope>
    <source>
        <strain evidence="2 3">91-03</strain>
    </source>
</reference>
<dbReference type="PATRIC" id="fig|698759.3.peg.5491"/>
<name>L1KTR8_9ACTN</name>
<gene>
    <name evidence="2" type="ORF">STRIP9103_06146</name>
</gene>